<reference evidence="3 4" key="1">
    <citation type="journal article" date="2023" name="Int. J. Syst. Evol. Microbiol.">
        <title>Arthrobacter mangrovi sp. nov., an actinobacterium isolated from the rhizosphere of a mangrove.</title>
        <authorList>
            <person name="Hamada M."/>
            <person name="Saitou S."/>
            <person name="Enomoto N."/>
            <person name="Nanri K."/>
            <person name="Hidaka K."/>
            <person name="Miura T."/>
            <person name="Tamura T."/>
        </authorList>
    </citation>
    <scope>NUCLEOTIDE SEQUENCE [LARGE SCALE GENOMIC DNA]</scope>
    <source>
        <strain evidence="3 4">NBRC 112813</strain>
    </source>
</reference>
<dbReference type="Proteomes" id="UP001209654">
    <property type="component" value="Unassembled WGS sequence"/>
</dbReference>
<dbReference type="SUPFAM" id="SSF51735">
    <property type="entry name" value="NAD(P)-binding Rossmann-fold domains"/>
    <property type="match status" value="1"/>
</dbReference>
<dbReference type="InterPro" id="IPR002347">
    <property type="entry name" value="SDR_fam"/>
</dbReference>
<dbReference type="PANTHER" id="PTHR43477:SF1">
    <property type="entry name" value="DIHYDROANTICAPSIN 7-DEHYDROGENASE"/>
    <property type="match status" value="1"/>
</dbReference>
<dbReference type="InterPro" id="IPR020904">
    <property type="entry name" value="Sc_DH/Rdtase_CS"/>
</dbReference>
<dbReference type="RefSeq" id="WP_264794298.1">
    <property type="nucleotide sequence ID" value="NZ_BRVS01000002.1"/>
</dbReference>
<dbReference type="PANTHER" id="PTHR43477">
    <property type="entry name" value="DIHYDROANTICAPSIN 7-DEHYDROGENASE"/>
    <property type="match status" value="1"/>
</dbReference>
<keyword evidence="2" id="KW-0560">Oxidoreductase</keyword>
<gene>
    <name evidence="3" type="ORF">AHIS1636_05640</name>
</gene>
<dbReference type="PROSITE" id="PS00061">
    <property type="entry name" value="ADH_SHORT"/>
    <property type="match status" value="1"/>
</dbReference>
<protein>
    <submittedName>
        <fullName evidence="3">Oxidoreductase</fullName>
    </submittedName>
</protein>
<keyword evidence="4" id="KW-1185">Reference proteome</keyword>
<dbReference type="Gene3D" id="3.40.50.720">
    <property type="entry name" value="NAD(P)-binding Rossmann-like Domain"/>
    <property type="match status" value="1"/>
</dbReference>
<accession>A0ABQ5MQ59</accession>
<dbReference type="Pfam" id="PF00106">
    <property type="entry name" value="adh_short"/>
    <property type="match status" value="1"/>
</dbReference>
<evidence type="ECO:0000256" key="1">
    <source>
        <dbReference type="ARBA" id="ARBA00006484"/>
    </source>
</evidence>
<dbReference type="InterPro" id="IPR051122">
    <property type="entry name" value="SDR_DHRS6-like"/>
</dbReference>
<comment type="caution">
    <text evidence="3">The sequence shown here is derived from an EMBL/GenBank/DDBJ whole genome shotgun (WGS) entry which is preliminary data.</text>
</comment>
<comment type="similarity">
    <text evidence="1">Belongs to the short-chain dehydrogenases/reductases (SDR) family.</text>
</comment>
<organism evidence="3 4">
    <name type="scientific">Arthrobacter mangrovi</name>
    <dbReference type="NCBI Taxonomy" id="2966350"/>
    <lineage>
        <taxon>Bacteria</taxon>
        <taxon>Bacillati</taxon>
        <taxon>Actinomycetota</taxon>
        <taxon>Actinomycetes</taxon>
        <taxon>Micrococcales</taxon>
        <taxon>Micrococcaceae</taxon>
        <taxon>Arthrobacter</taxon>
    </lineage>
</organism>
<sequence length="257" mass="26116">MSGGPPAEPGGTDGAIPAGLRVVVAGASGASGRAVTAALRRAGAEVIAVGSNAERLRQAYGDDDGVATFACDLADRRAVEGLAADVLVRGGADGLVHLVGGWRGGKGITGQSDEDWDFLHRNLVTTLRNTTRAFYPQLAASKHGRAVIVSSTAVGAATAGGANYAAAKAAAESWMQSLADGFERERKAAGKDTGSPVTARAAAVVLVVKALVDDGMRRAEPEKTFDGFTDVAQLAEAVKNLFGTPAADLNGHRIPLA</sequence>
<evidence type="ECO:0000313" key="3">
    <source>
        <dbReference type="EMBL" id="GLB66125.1"/>
    </source>
</evidence>
<name>A0ABQ5MQ59_9MICC</name>
<evidence type="ECO:0000256" key="2">
    <source>
        <dbReference type="ARBA" id="ARBA00023002"/>
    </source>
</evidence>
<evidence type="ECO:0000313" key="4">
    <source>
        <dbReference type="Proteomes" id="UP001209654"/>
    </source>
</evidence>
<dbReference type="PRINTS" id="PR00081">
    <property type="entry name" value="GDHRDH"/>
</dbReference>
<proteinExistence type="inferred from homology"/>
<dbReference type="EMBL" id="BRVS01000002">
    <property type="protein sequence ID" value="GLB66125.1"/>
    <property type="molecule type" value="Genomic_DNA"/>
</dbReference>
<dbReference type="InterPro" id="IPR036291">
    <property type="entry name" value="NAD(P)-bd_dom_sf"/>
</dbReference>